<feature type="transmembrane region" description="Helical" evidence="1">
    <location>
        <begin position="67"/>
        <end position="85"/>
    </location>
</feature>
<keyword evidence="3" id="KW-1185">Reference proteome</keyword>
<keyword evidence="1" id="KW-0472">Membrane</keyword>
<reference evidence="2 3" key="1">
    <citation type="submission" date="2023-08" db="EMBL/GenBank/DDBJ databases">
        <authorList>
            <person name="Joshi A."/>
            <person name="Thite S."/>
        </authorList>
    </citation>
    <scope>NUCLEOTIDE SEQUENCE [LARGE SCALE GENOMIC DNA]</scope>
    <source>
        <strain evidence="2 3">1E1</strain>
    </source>
</reference>
<sequence length="94" mass="10294">MKCPHCSQHVSVFSRSINKFGSMQLCPKCNQPVKTYLSLKWAAILFIPVFVSLQAIKLLFINGGFSSSLATGFACGLLVVLSMRLKVPDDATRS</sequence>
<dbReference type="EMBL" id="JAUZVY010000002">
    <property type="protein sequence ID" value="MDP4528464.1"/>
    <property type="molecule type" value="Genomic_DNA"/>
</dbReference>
<evidence type="ECO:0008006" key="4">
    <source>
        <dbReference type="Google" id="ProtNLM"/>
    </source>
</evidence>
<proteinExistence type="predicted"/>
<feature type="transmembrane region" description="Helical" evidence="1">
    <location>
        <begin position="41"/>
        <end position="61"/>
    </location>
</feature>
<dbReference type="RefSeq" id="WP_305944603.1">
    <property type="nucleotide sequence ID" value="NZ_JAUZVY010000002.1"/>
</dbReference>
<keyword evidence="1" id="KW-1133">Transmembrane helix</keyword>
<name>A0ABT9GNE0_9GAMM</name>
<evidence type="ECO:0000313" key="3">
    <source>
        <dbReference type="Proteomes" id="UP001236258"/>
    </source>
</evidence>
<organism evidence="2 3">
    <name type="scientific">Alkalimonas delamerensis</name>
    <dbReference type="NCBI Taxonomy" id="265981"/>
    <lineage>
        <taxon>Bacteria</taxon>
        <taxon>Pseudomonadati</taxon>
        <taxon>Pseudomonadota</taxon>
        <taxon>Gammaproteobacteria</taxon>
        <taxon>Alkalimonas</taxon>
    </lineage>
</organism>
<gene>
    <name evidence="2" type="ORF">Q3O59_05390</name>
</gene>
<evidence type="ECO:0000256" key="1">
    <source>
        <dbReference type="SAM" id="Phobius"/>
    </source>
</evidence>
<comment type="caution">
    <text evidence="2">The sequence shown here is derived from an EMBL/GenBank/DDBJ whole genome shotgun (WGS) entry which is preliminary data.</text>
</comment>
<dbReference type="Proteomes" id="UP001236258">
    <property type="component" value="Unassembled WGS sequence"/>
</dbReference>
<keyword evidence="1" id="KW-0812">Transmembrane</keyword>
<accession>A0ABT9GNE0</accession>
<evidence type="ECO:0000313" key="2">
    <source>
        <dbReference type="EMBL" id="MDP4528464.1"/>
    </source>
</evidence>
<protein>
    <recommendedName>
        <fullName evidence="4">Cxxc_20_cxxc protein</fullName>
    </recommendedName>
</protein>